<feature type="compositionally biased region" description="Polar residues" evidence="1">
    <location>
        <begin position="415"/>
        <end position="426"/>
    </location>
</feature>
<reference evidence="3 4" key="1">
    <citation type="journal article" date="2016" name="Nat. Commun.">
        <title>Thousands of microbial genomes shed light on interconnected biogeochemical processes in an aquifer system.</title>
        <authorList>
            <person name="Anantharaman K."/>
            <person name="Brown C.T."/>
            <person name="Hug L.A."/>
            <person name="Sharon I."/>
            <person name="Castelle C.J."/>
            <person name="Probst A.J."/>
            <person name="Thomas B.C."/>
            <person name="Singh A."/>
            <person name="Wilkins M.J."/>
            <person name="Karaoz U."/>
            <person name="Brodie E.L."/>
            <person name="Williams K.H."/>
            <person name="Hubbard S.S."/>
            <person name="Banfield J.F."/>
        </authorList>
    </citation>
    <scope>NUCLEOTIDE SEQUENCE [LARGE SCALE GENOMIC DNA]</scope>
</reference>
<feature type="compositionally biased region" description="Polar residues" evidence="1">
    <location>
        <begin position="507"/>
        <end position="516"/>
    </location>
</feature>
<keyword evidence="2" id="KW-0732">Signal</keyword>
<feature type="region of interest" description="Disordered" evidence="1">
    <location>
        <begin position="468"/>
        <end position="516"/>
    </location>
</feature>
<feature type="signal peptide" evidence="2">
    <location>
        <begin position="1"/>
        <end position="27"/>
    </location>
</feature>
<feature type="region of interest" description="Disordered" evidence="1">
    <location>
        <begin position="404"/>
        <end position="440"/>
    </location>
</feature>
<evidence type="ECO:0000256" key="1">
    <source>
        <dbReference type="SAM" id="MobiDB-lite"/>
    </source>
</evidence>
<sequence length="645" mass="67513">MSATSVRRVFWVSAALMFLVGASLAEAQAKPKVSVDISADLQCVGTPDQFVAGCVYPNKNKKTGKECLTNKPCKSTEVPVGGKCATPVDAKTVTGLKINGNCVGEVPKTKPPVGPGTKGLPQLLQPPGGGGGGAQQGGLSKVEMLDRIDEIDGKLDNIKTIEEFKALTAERDALTAKIDELAKEPVADKPKSVLGQAFEKLFGGAKDPVSLGAKEPDPDGGRAIAKVQPQAPATGHTFASPADPANPDSPDSGDSPPGSQGPVVEDNGTRYGTTCYGTWECGDNPNLKAHKVDSRDKPLNPSQDRVVAVGKESPYKYGQKLLLRRELPDGTVLETVARVSDHCPGCENRTLDLTGATARDLGGEGVNPRVMAFRVSADTPLGPVSSHENGGRDYQESITTSPAAFTTPDEHMSQFEPSPTKPSWWQRNAPPWLGGSAPEPDPFPENATDLVRGPATPVIPAPAAVTHGQQVPAPEPAGVGSGTPVPVPPAETTPTSGLANPIGPDSPDSTGTRASPSGFSCGLSIADCLGGRGDYASRKKLAEQLNIQGYRGTAEQNTQMIKILNARGLPIPTPIPRSLDNPYVMAATRYPTGASIVDFLIAGGLPSDRESRAELARENNISNYTGTGPQNIRLLRILRAKGLPR</sequence>
<evidence type="ECO:0000313" key="3">
    <source>
        <dbReference type="EMBL" id="OGG66808.1"/>
    </source>
</evidence>
<dbReference type="EMBL" id="MFLN01000037">
    <property type="protein sequence ID" value="OGG66808.1"/>
    <property type="molecule type" value="Genomic_DNA"/>
</dbReference>
<accession>A0A1F6DZI2</accession>
<feature type="compositionally biased region" description="Low complexity" evidence="1">
    <location>
        <begin position="239"/>
        <end position="262"/>
    </location>
</feature>
<feature type="region of interest" description="Disordered" evidence="1">
    <location>
        <begin position="206"/>
        <end position="269"/>
    </location>
</feature>
<dbReference type="Proteomes" id="UP000178572">
    <property type="component" value="Unassembled WGS sequence"/>
</dbReference>
<proteinExistence type="predicted"/>
<name>A0A1F6DZI2_9BACT</name>
<evidence type="ECO:0000313" key="4">
    <source>
        <dbReference type="Proteomes" id="UP000178572"/>
    </source>
</evidence>
<dbReference type="AlphaFoldDB" id="A0A1F6DZI2"/>
<protein>
    <submittedName>
        <fullName evidence="3">Uncharacterized protein</fullName>
    </submittedName>
</protein>
<gene>
    <name evidence="3" type="ORF">A3C21_03940</name>
</gene>
<evidence type="ECO:0000256" key="2">
    <source>
        <dbReference type="SAM" id="SignalP"/>
    </source>
</evidence>
<comment type="caution">
    <text evidence="3">The sequence shown here is derived from an EMBL/GenBank/DDBJ whole genome shotgun (WGS) entry which is preliminary data.</text>
</comment>
<organism evidence="3 4">
    <name type="scientific">Candidatus Kaiserbacteria bacterium RIFCSPHIGHO2_02_FULL_59_21</name>
    <dbReference type="NCBI Taxonomy" id="1798500"/>
    <lineage>
        <taxon>Bacteria</taxon>
        <taxon>Candidatus Kaiseribacteriota</taxon>
    </lineage>
</organism>
<feature type="chain" id="PRO_5009524060" evidence="2">
    <location>
        <begin position="28"/>
        <end position="645"/>
    </location>
</feature>
<dbReference type="STRING" id="1798500.A3C21_03940"/>
<dbReference type="SUPFAM" id="SSF158634">
    <property type="entry name" value="RPA2825-like"/>
    <property type="match status" value="1"/>
</dbReference>